<feature type="region of interest" description="Disordered" evidence="1">
    <location>
        <begin position="481"/>
        <end position="551"/>
    </location>
</feature>
<evidence type="ECO:0000313" key="4">
    <source>
        <dbReference type="Proteomes" id="UP000008363"/>
    </source>
</evidence>
<evidence type="ECO:0000259" key="2">
    <source>
        <dbReference type="Pfam" id="PF20568"/>
    </source>
</evidence>
<accession>K6WS77</accession>
<dbReference type="eggNOG" id="COG3170">
    <property type="taxonomic scope" value="Bacteria"/>
</dbReference>
<keyword evidence="4" id="KW-1185">Reference proteome</keyword>
<comment type="caution">
    <text evidence="3">The sequence shown here is derived from an EMBL/GenBank/DDBJ whole genome shotgun (WGS) entry which is preliminary data.</text>
</comment>
<feature type="compositionally biased region" description="Low complexity" evidence="1">
    <location>
        <begin position="354"/>
        <end position="384"/>
    </location>
</feature>
<feature type="compositionally biased region" description="Low complexity" evidence="1">
    <location>
        <begin position="481"/>
        <end position="525"/>
    </location>
</feature>
<dbReference type="Pfam" id="PF20568">
    <property type="entry name" value="DUF6777"/>
    <property type="match status" value="1"/>
</dbReference>
<feature type="compositionally biased region" description="Low complexity" evidence="1">
    <location>
        <begin position="323"/>
        <end position="345"/>
    </location>
</feature>
<dbReference type="AlphaFoldDB" id="K6WS77"/>
<dbReference type="EMBL" id="BAHC01000060">
    <property type="protein sequence ID" value="GAB89404.1"/>
    <property type="molecule type" value="Genomic_DNA"/>
</dbReference>
<name>K6WS77_9ACTN</name>
<organism evidence="3 4">
    <name type="scientific">Gordonia rhizosphera NBRC 16068</name>
    <dbReference type="NCBI Taxonomy" id="1108045"/>
    <lineage>
        <taxon>Bacteria</taxon>
        <taxon>Bacillati</taxon>
        <taxon>Actinomycetota</taxon>
        <taxon>Actinomycetes</taxon>
        <taxon>Mycobacteriales</taxon>
        <taxon>Gordoniaceae</taxon>
        <taxon>Gordonia</taxon>
    </lineage>
</organism>
<evidence type="ECO:0000256" key="1">
    <source>
        <dbReference type="SAM" id="MobiDB-lite"/>
    </source>
</evidence>
<reference evidence="3 4" key="1">
    <citation type="submission" date="2012-08" db="EMBL/GenBank/DDBJ databases">
        <title>Whole genome shotgun sequence of Gordonia rhizosphera NBRC 16068.</title>
        <authorList>
            <person name="Takarada H."/>
            <person name="Isaki S."/>
            <person name="Hosoyama A."/>
            <person name="Tsuchikane K."/>
            <person name="Katsumata H."/>
            <person name="Baba S."/>
            <person name="Ohji S."/>
            <person name="Yamazaki S."/>
            <person name="Fujita N."/>
        </authorList>
    </citation>
    <scope>NUCLEOTIDE SEQUENCE [LARGE SCALE GENOMIC DNA]</scope>
    <source>
        <strain evidence="3 4">NBRC 16068</strain>
    </source>
</reference>
<dbReference type="InterPro" id="IPR046704">
    <property type="entry name" value="DUF6777"/>
</dbReference>
<feature type="domain" description="DUF6777" evidence="2">
    <location>
        <begin position="74"/>
        <end position="220"/>
    </location>
</feature>
<dbReference type="STRING" id="1108045.GORHZ_060_00360"/>
<protein>
    <recommendedName>
        <fullName evidence="2">DUF6777 domain-containing protein</fullName>
    </recommendedName>
</protein>
<gene>
    <name evidence="3" type="ORF">GORHZ_060_00360</name>
</gene>
<proteinExistence type="predicted"/>
<feature type="region of interest" description="Disordered" evidence="1">
    <location>
        <begin position="285"/>
        <end position="402"/>
    </location>
</feature>
<sequence length="551" mass="55409">MAAIVLVLALIVATGVVLVVKARNGDIRIPGLTLNAANDPGDDPFTAPVLVTNADLPDANRLPAQVGAPDNGARTVNGTQAGLYASTGSATCDTAALSNRLMSSPDTARAWAGVFGISPASIPYYLNTLTPVVLTADTWVTNHTYGGGGAHPFQSVLQAGTSVYVDGAGVPRAVCSCGNPLAPPAAAPIGGYRVIGSPWRGYRSTTVTRVAYENQHVTVVNNTTTVVPAAPTPAAGTPNTALLTLVNLFTSQLTEQRIGGGLNLTGVPPLTEQLPTAAALNTAYTPDSEDDATANGLERAGSTQAAAEVDERAVANNGVPEGAPESSAVRSAAAESAAAESPSTPGDVPSSVMAAPPSTPAAESTSAVPGTTTTETSESSETSQPPSPTSFSGVGDRIGSFGFDRDGSSVSCTVPATPDASLLQLSCSDSVSRSVSAGSLTRSAVTSATDAHGVWVLSLTEAGGSKTVAVSSAMWETIPTSTVPTTTVPTTTEIPTTTEVPTTEAPTTTTEEPTTTTEIPTTTEELVPPAPAQPEAGLELPSTTTTTTPTS</sequence>
<dbReference type="RefSeq" id="WP_006331432.1">
    <property type="nucleotide sequence ID" value="NZ_BAHC01000060.1"/>
</dbReference>
<dbReference type="Proteomes" id="UP000008363">
    <property type="component" value="Unassembled WGS sequence"/>
</dbReference>
<feature type="compositionally biased region" description="Low complexity" evidence="1">
    <location>
        <begin position="541"/>
        <end position="551"/>
    </location>
</feature>
<evidence type="ECO:0000313" key="3">
    <source>
        <dbReference type="EMBL" id="GAB89404.1"/>
    </source>
</evidence>